<protein>
    <submittedName>
        <fullName evidence="1">Uncharacterized protein</fullName>
    </submittedName>
</protein>
<dbReference type="EMBL" id="WNYA01000004">
    <property type="protein sequence ID" value="KAG8578823.1"/>
    <property type="molecule type" value="Genomic_DNA"/>
</dbReference>
<reference evidence="1" key="1">
    <citation type="thesis" date="2020" institute="ProQuest LLC" country="789 East Eisenhower Parkway, Ann Arbor, MI, USA">
        <title>Comparative Genomics and Chromosome Evolution.</title>
        <authorList>
            <person name="Mudd A.B."/>
        </authorList>
    </citation>
    <scope>NUCLEOTIDE SEQUENCE</scope>
    <source>
        <strain evidence="1">237g6f4</strain>
        <tissue evidence="1">Blood</tissue>
    </source>
</reference>
<organism evidence="1 2">
    <name type="scientific">Engystomops pustulosus</name>
    <name type="common">Tungara frog</name>
    <name type="synonym">Physalaemus pustulosus</name>
    <dbReference type="NCBI Taxonomy" id="76066"/>
    <lineage>
        <taxon>Eukaryota</taxon>
        <taxon>Metazoa</taxon>
        <taxon>Chordata</taxon>
        <taxon>Craniata</taxon>
        <taxon>Vertebrata</taxon>
        <taxon>Euteleostomi</taxon>
        <taxon>Amphibia</taxon>
        <taxon>Batrachia</taxon>
        <taxon>Anura</taxon>
        <taxon>Neobatrachia</taxon>
        <taxon>Hyloidea</taxon>
        <taxon>Leptodactylidae</taxon>
        <taxon>Leiuperinae</taxon>
        <taxon>Engystomops</taxon>
    </lineage>
</organism>
<dbReference type="Proteomes" id="UP000824782">
    <property type="component" value="Unassembled WGS sequence"/>
</dbReference>
<sequence>MSLHHESCHRGRRMICLQTNSSHKDSSHNLFSASLIKACLKILLPDIRHMLYYRQLSLPIM</sequence>
<proteinExistence type="predicted"/>
<name>A0AAV7C1N5_ENGPU</name>
<comment type="caution">
    <text evidence="1">The sequence shown here is derived from an EMBL/GenBank/DDBJ whole genome shotgun (WGS) entry which is preliminary data.</text>
</comment>
<evidence type="ECO:0000313" key="1">
    <source>
        <dbReference type="EMBL" id="KAG8578823.1"/>
    </source>
</evidence>
<gene>
    <name evidence="1" type="ORF">GDO81_010631</name>
</gene>
<evidence type="ECO:0000313" key="2">
    <source>
        <dbReference type="Proteomes" id="UP000824782"/>
    </source>
</evidence>
<keyword evidence="2" id="KW-1185">Reference proteome</keyword>
<dbReference type="AlphaFoldDB" id="A0AAV7C1N5"/>
<accession>A0AAV7C1N5</accession>